<keyword evidence="10" id="KW-0675">Receptor</keyword>
<name>A0ABT0SRB0_9GAMM</name>
<keyword evidence="7" id="KW-0798">TonB box</keyword>
<dbReference type="PANTHER" id="PTHR40980">
    <property type="entry name" value="PLUG DOMAIN-CONTAINING PROTEIN"/>
    <property type="match status" value="1"/>
</dbReference>
<evidence type="ECO:0000256" key="1">
    <source>
        <dbReference type="ARBA" id="ARBA00004442"/>
    </source>
</evidence>
<dbReference type="InterPro" id="IPR000531">
    <property type="entry name" value="Beta-barrel_TonB"/>
</dbReference>
<evidence type="ECO:0000259" key="9">
    <source>
        <dbReference type="SMART" id="SM00965"/>
    </source>
</evidence>
<keyword evidence="6" id="KW-0998">Cell outer membrane</keyword>
<dbReference type="PANTHER" id="PTHR40980:SF4">
    <property type="entry name" value="TONB-DEPENDENT RECEPTOR-LIKE BETA-BARREL DOMAIN-CONTAINING PROTEIN"/>
    <property type="match status" value="1"/>
</dbReference>
<evidence type="ECO:0000256" key="4">
    <source>
        <dbReference type="ARBA" id="ARBA00023004"/>
    </source>
</evidence>
<dbReference type="Pfam" id="PF07715">
    <property type="entry name" value="Plug"/>
    <property type="match status" value="1"/>
</dbReference>
<comment type="caution">
    <text evidence="10">The sequence shown here is derived from an EMBL/GenBank/DDBJ whole genome shotgun (WGS) entry which is preliminary data.</text>
</comment>
<dbReference type="Gene3D" id="2.170.130.10">
    <property type="entry name" value="TonB-dependent receptor, plug domain"/>
    <property type="match status" value="1"/>
</dbReference>
<keyword evidence="11" id="KW-1185">Reference proteome</keyword>
<comment type="similarity">
    <text evidence="7">Belongs to the TonB-dependent receptor family.</text>
</comment>
<organism evidence="10 11">
    <name type="scientific">Halomonas llamarensis</name>
    <dbReference type="NCBI Taxonomy" id="2945104"/>
    <lineage>
        <taxon>Bacteria</taxon>
        <taxon>Pseudomonadati</taxon>
        <taxon>Pseudomonadota</taxon>
        <taxon>Gammaproteobacteria</taxon>
        <taxon>Oceanospirillales</taxon>
        <taxon>Halomonadaceae</taxon>
        <taxon>Halomonas</taxon>
    </lineage>
</organism>
<dbReference type="Pfam" id="PF00593">
    <property type="entry name" value="TonB_dep_Rec_b-barrel"/>
    <property type="match status" value="1"/>
</dbReference>
<protein>
    <submittedName>
        <fullName evidence="10">TonB-dependent receptor</fullName>
    </submittedName>
</protein>
<evidence type="ECO:0000256" key="5">
    <source>
        <dbReference type="ARBA" id="ARBA00023136"/>
    </source>
</evidence>
<proteinExistence type="inferred from homology"/>
<dbReference type="InterPro" id="IPR036942">
    <property type="entry name" value="Beta-barrel_TonB_sf"/>
</dbReference>
<dbReference type="EMBL" id="JAMJPJ010000015">
    <property type="protein sequence ID" value="MCL7930357.1"/>
    <property type="molecule type" value="Genomic_DNA"/>
</dbReference>
<feature type="region of interest" description="Disordered" evidence="8">
    <location>
        <begin position="371"/>
        <end position="392"/>
    </location>
</feature>
<keyword evidence="3" id="KW-0406">Ion transport</keyword>
<dbReference type="SMART" id="SM00965">
    <property type="entry name" value="STN"/>
    <property type="match status" value="1"/>
</dbReference>
<reference evidence="10" key="1">
    <citation type="submission" date="2022-05" db="EMBL/GenBank/DDBJ databases">
        <title>Halomonas geminus sp. nov. and Halomonas llamarensis sp. nov. isolated from high-altitude salars of the Atacama Desert.</title>
        <authorList>
            <person name="Hintersatz C."/>
            <person name="Rojas L.A."/>
            <person name="Wei T.-S."/>
            <person name="Kutschke S."/>
            <person name="Lehmann F."/>
            <person name="Jain R."/>
            <person name="Pollmann K."/>
        </authorList>
    </citation>
    <scope>NUCLEOTIDE SEQUENCE</scope>
    <source>
        <strain evidence="10">ATCHA</strain>
    </source>
</reference>
<accession>A0ABT0SRB0</accession>
<keyword evidence="4" id="KW-0408">Iron</keyword>
<keyword evidence="2" id="KW-0813">Transport</keyword>
<evidence type="ECO:0000313" key="10">
    <source>
        <dbReference type="EMBL" id="MCL7930357.1"/>
    </source>
</evidence>
<dbReference type="InterPro" id="IPR037066">
    <property type="entry name" value="Plug_dom_sf"/>
</dbReference>
<evidence type="ECO:0000313" key="11">
    <source>
        <dbReference type="Proteomes" id="UP001165308"/>
    </source>
</evidence>
<dbReference type="InterPro" id="IPR011662">
    <property type="entry name" value="Secretin/TonB_short_N"/>
</dbReference>
<evidence type="ECO:0000256" key="7">
    <source>
        <dbReference type="RuleBase" id="RU003357"/>
    </source>
</evidence>
<evidence type="ECO:0000256" key="6">
    <source>
        <dbReference type="ARBA" id="ARBA00023237"/>
    </source>
</evidence>
<evidence type="ECO:0000256" key="2">
    <source>
        <dbReference type="ARBA" id="ARBA00022448"/>
    </source>
</evidence>
<comment type="subcellular location">
    <subcellularLocation>
        <location evidence="1 7">Cell outer membrane</location>
    </subcellularLocation>
</comment>
<gene>
    <name evidence="10" type="ORF">M8006_10280</name>
</gene>
<keyword evidence="3" id="KW-0410">Iron transport</keyword>
<evidence type="ECO:0000256" key="3">
    <source>
        <dbReference type="ARBA" id="ARBA00022496"/>
    </source>
</evidence>
<feature type="domain" description="Secretin/TonB short N-terminal" evidence="9">
    <location>
        <begin position="62"/>
        <end position="113"/>
    </location>
</feature>
<dbReference type="RefSeq" id="WP_250081857.1">
    <property type="nucleotide sequence ID" value="NZ_JAMJPJ010000015.1"/>
</dbReference>
<evidence type="ECO:0000256" key="8">
    <source>
        <dbReference type="SAM" id="MobiDB-lite"/>
    </source>
</evidence>
<dbReference type="Gene3D" id="2.40.170.20">
    <property type="entry name" value="TonB-dependent receptor, beta-barrel domain"/>
    <property type="match status" value="1"/>
</dbReference>
<dbReference type="Proteomes" id="UP001165308">
    <property type="component" value="Unassembled WGS sequence"/>
</dbReference>
<dbReference type="SUPFAM" id="SSF56935">
    <property type="entry name" value="Porins"/>
    <property type="match status" value="1"/>
</dbReference>
<dbReference type="Pfam" id="PF07660">
    <property type="entry name" value="STN"/>
    <property type="match status" value="1"/>
</dbReference>
<dbReference type="Gene3D" id="3.55.50.30">
    <property type="match status" value="1"/>
</dbReference>
<dbReference type="InterPro" id="IPR012910">
    <property type="entry name" value="Plug_dom"/>
</dbReference>
<keyword evidence="5 7" id="KW-0472">Membrane</keyword>
<sequence length="828" mass="91258">MPLSHRAVLFTATLIFVPFTMAIPEALALDASMAQQQSVRTYNIPAGSLSTVLSRFAGESGLTLSSRAQLTDDRTSSGLQGDFTVEQALQRLLENTGIHYRFSDAEGITLVTGNPQEGDEKTSLGTLTVTGTFMDDVHAYTREQNRLGALDNDIVLDGERLRRHPDEHIGKALVREPGIFGTPPNSKEDIRLRGLDKQFTRVSVAGVGLPVTQRGRNFEVGTLGSALAGEVQVIRNPTADVQSDGIGGRVNVDFREIPETTGGGAYAIGDTLFEGDSFFDEELVGGRGGAYFGGPIDENWSALGGIDIRADPRLTKFRNEAVNADGSFNERETRQDRSDDTFITSLLRLRWQGEAGTAEIQPVLLLRQKTKTDQRDSLNAKGDEDNRFKTEDSQTITSGVKLSWDHGLLPEQWSWRSHVATYIADEEGNNGEIRQRTGKDVENKNARPELTDKTFELESRLGREWHTALPGRTEVGVFARGRDRDAEANNFKDGVAQAPGTGDVFSLDERLLATWIRHEVRFLDERFKVEPGLRVENYDLDVDTLAADGSPRADDNSHSHVNPSLHLAYRPIDSLRFNAAVSRTLNRPEFDQIIPFDEDPKKGEIKRGNTGLDPATSVNVDLGVLWATPTASLGATVFYKDIDDLIVEANTGEIEDGNAVIRPQNAEGGKLRGVELEQRLDLGRVTGAHWMEGLGIWANQTIFDGEATLVSGKKVPFSGEPDYLLRVGIDYVHPGNGLNIALSYNRNGERIEEDDTTRKVFEPENTLDLAVSYPLAKGASLRFEATNLLSAEEDGDKEFFDSNGNLDKVDRRTVAVTRRISLGLKWDF</sequence>